<evidence type="ECO:0000256" key="5">
    <source>
        <dbReference type="ARBA" id="ARBA00093280"/>
    </source>
</evidence>
<dbReference type="PANTHER" id="PTHR12233">
    <property type="entry name" value="VACUOLAR PROTEIN SORTING 26 RELATED"/>
    <property type="match status" value="1"/>
</dbReference>
<evidence type="ECO:0000256" key="4">
    <source>
        <dbReference type="ARBA" id="ARBA00067597"/>
    </source>
</evidence>
<comment type="function">
    <text evidence="5">Component of the commander complex that is essential for endosomal recycling of transmembrane cargos; the commander complex is composed of the CCC subcomplex and the retriever subcomplex. Component of the retriever complex, which is a heterotrimeric complex related to retromer cargo-selective complex (CSC) and essential for retromer-independent retrieval and recycling of numerous cargos such as integrin alpha-5/beta-1 (ITGA5:ITGB1). The recruitment of the retriever complex to the endosomal membrane involves CCC and WASH complexes. In the endosomes, drives the retriever and recycling of NxxY-motif-containing cargo proteins by coupling to SNX17, a cargo essential for the homeostatic maintenance of numerous cell surface proteins associated with processes that include cell migration, cell adhesion, nutrient supply and cell signaling.</text>
</comment>
<reference evidence="7" key="1">
    <citation type="submission" date="2022-07" db="EMBL/GenBank/DDBJ databases">
        <title>Chromosome-level genome of Muraenolepis orangiensis.</title>
        <authorList>
            <person name="Kim J."/>
        </authorList>
    </citation>
    <scope>NUCLEOTIDE SEQUENCE</scope>
    <source>
        <strain evidence="7">KU_S4_2022</strain>
        <tissue evidence="7">Muscle</tissue>
    </source>
</reference>
<gene>
    <name evidence="7" type="ORF">NHX12_010112</name>
</gene>
<dbReference type="InterPro" id="IPR028934">
    <property type="entry name" value="Vps26-related"/>
</dbReference>
<dbReference type="OrthoDB" id="10263384at2759"/>
<evidence type="ECO:0000256" key="3">
    <source>
        <dbReference type="ARBA" id="ARBA00022753"/>
    </source>
</evidence>
<comment type="subunit">
    <text evidence="6">Component of the commander complex that is essential for endosomal recycling of transmembrane cargos; the commander complex is composed of the CCC subcomplex and the retriever subcomplex. Component of the heterotrimeric retriever complex consisting of VPS26C, VPS29 and VPS35L; within the complex interacts with VPS35L. Interacts with SNX17 (via C-terminus); the interaction is direct and associates SNX17 with the retriever complex. Interacts with SNX31; the interaction is direct.</text>
</comment>
<dbReference type="Pfam" id="PF03643">
    <property type="entry name" value="Vps26"/>
    <property type="match status" value="1"/>
</dbReference>
<comment type="subcellular location">
    <subcellularLocation>
        <location evidence="1">Endosome</location>
    </subcellularLocation>
</comment>
<dbReference type="SUPFAM" id="SSF81296">
    <property type="entry name" value="E set domains"/>
    <property type="match status" value="1"/>
</dbReference>
<dbReference type="AlphaFoldDB" id="A0A9Q0DJ39"/>
<organism evidence="7 8">
    <name type="scientific">Muraenolepis orangiensis</name>
    <name type="common">Patagonian moray cod</name>
    <dbReference type="NCBI Taxonomy" id="630683"/>
    <lineage>
        <taxon>Eukaryota</taxon>
        <taxon>Metazoa</taxon>
        <taxon>Chordata</taxon>
        <taxon>Craniata</taxon>
        <taxon>Vertebrata</taxon>
        <taxon>Euteleostomi</taxon>
        <taxon>Actinopterygii</taxon>
        <taxon>Neopterygii</taxon>
        <taxon>Teleostei</taxon>
        <taxon>Neoteleostei</taxon>
        <taxon>Acanthomorphata</taxon>
        <taxon>Zeiogadaria</taxon>
        <taxon>Gadariae</taxon>
        <taxon>Gadiformes</taxon>
        <taxon>Muraenolepidoidei</taxon>
        <taxon>Muraenolepididae</taxon>
        <taxon>Muraenolepis</taxon>
    </lineage>
</organism>
<keyword evidence="8" id="KW-1185">Reference proteome</keyword>
<accession>A0A9Q0DJ39</accession>
<protein>
    <recommendedName>
        <fullName evidence="4">Vacuolar protein sorting-associated protein 26C</fullName>
    </recommendedName>
</protein>
<dbReference type="InterPro" id="IPR014756">
    <property type="entry name" value="Ig_E-set"/>
</dbReference>
<comment type="similarity">
    <text evidence="2">Belongs to the VPS26 family.</text>
</comment>
<evidence type="ECO:0000256" key="2">
    <source>
        <dbReference type="ARBA" id="ARBA00009100"/>
    </source>
</evidence>
<dbReference type="Proteomes" id="UP001148018">
    <property type="component" value="Unassembled WGS sequence"/>
</dbReference>
<dbReference type="GO" id="GO:0007399">
    <property type="term" value="P:nervous system development"/>
    <property type="evidence" value="ECO:0007669"/>
    <property type="project" value="UniProtKB-ARBA"/>
</dbReference>
<dbReference type="GO" id="GO:0006886">
    <property type="term" value="P:intracellular protein transport"/>
    <property type="evidence" value="ECO:0007669"/>
    <property type="project" value="InterPro"/>
</dbReference>
<dbReference type="InterPro" id="IPR014752">
    <property type="entry name" value="Arrestin-like_C"/>
</dbReference>
<evidence type="ECO:0000313" key="8">
    <source>
        <dbReference type="Proteomes" id="UP001148018"/>
    </source>
</evidence>
<dbReference type="GO" id="GO:0005768">
    <property type="term" value="C:endosome"/>
    <property type="evidence" value="ECO:0007669"/>
    <property type="project" value="UniProtKB-SubCell"/>
</dbReference>
<dbReference type="EMBL" id="JANIIK010000115">
    <property type="protein sequence ID" value="KAJ3589266.1"/>
    <property type="molecule type" value="Genomic_DNA"/>
</dbReference>
<comment type="caution">
    <text evidence="7">The sequence shown here is derived from an EMBL/GenBank/DDBJ whole genome shotgun (WGS) entry which is preliminary data.</text>
</comment>
<proteinExistence type="inferred from homology"/>
<evidence type="ECO:0000256" key="1">
    <source>
        <dbReference type="ARBA" id="ARBA00004177"/>
    </source>
</evidence>
<evidence type="ECO:0000313" key="7">
    <source>
        <dbReference type="EMBL" id="KAJ3589266.1"/>
    </source>
</evidence>
<dbReference type="FunFam" id="2.60.40.640:FF:000009">
    <property type="entry name" value="Down syndrome critical region protein 3"/>
    <property type="match status" value="1"/>
</dbReference>
<evidence type="ECO:0000256" key="6">
    <source>
        <dbReference type="ARBA" id="ARBA00093474"/>
    </source>
</evidence>
<dbReference type="FunFam" id="2.60.40.640:FF:000008">
    <property type="entry name" value="Down syndrome critical region protein 3"/>
    <property type="match status" value="1"/>
</dbReference>
<keyword evidence="3" id="KW-0967">Endosome</keyword>
<dbReference type="Gene3D" id="2.60.40.640">
    <property type="match status" value="2"/>
</dbReference>
<name>A0A9Q0DJ39_9TELE</name>
<sequence>MSITLDIRLKRANKVYHEGEVLAGVVVLSSKEAVQHQGISLTMEGVVNLQLSSKSVGVFEAFYNSVKPIQLITSNIEVAKAGKIPGGKMEIPFEFPLSTKGNKVLYETYHGVFVNIQYMLRCDMKRSLLAKDLSRTFEFMVHCQPQKAKLVPAPVDFTVTPETLQNVQERSLLPRFLIRGHLNATSCVITEPLTGELTVENSQVAVKSIELQLVRVETCGCAEGYARDATEIQNIQIAEGDVCHGLSIPIYMVFPRLFTCPTLETTNFKVEFEVNVVIVLQDDHLITENFPLKLCRV</sequence>